<feature type="transmembrane region" description="Helical" evidence="6">
    <location>
        <begin position="218"/>
        <end position="240"/>
    </location>
</feature>
<keyword evidence="2" id="KW-1003">Cell membrane</keyword>
<evidence type="ECO:0000256" key="1">
    <source>
        <dbReference type="ARBA" id="ARBA00004651"/>
    </source>
</evidence>
<dbReference type="AlphaFoldDB" id="A0A3E3IIL5"/>
<proteinExistence type="predicted"/>
<comment type="subcellular location">
    <subcellularLocation>
        <location evidence="1">Cell membrane</location>
        <topology evidence="1">Multi-pass membrane protein</topology>
    </subcellularLocation>
</comment>
<dbReference type="PANTHER" id="PTHR32196">
    <property type="entry name" value="ABC TRANSPORTER PERMEASE PROTEIN YPHD-RELATED-RELATED"/>
    <property type="match status" value="1"/>
</dbReference>
<feature type="transmembrane region" description="Helical" evidence="6">
    <location>
        <begin position="165"/>
        <end position="187"/>
    </location>
</feature>
<dbReference type="InterPro" id="IPR001851">
    <property type="entry name" value="ABC_transp_permease"/>
</dbReference>
<dbReference type="Pfam" id="PF02653">
    <property type="entry name" value="BPD_transp_2"/>
    <property type="match status" value="1"/>
</dbReference>
<keyword evidence="4 6" id="KW-1133">Transmembrane helix</keyword>
<feature type="transmembrane region" description="Helical" evidence="6">
    <location>
        <begin position="128"/>
        <end position="145"/>
    </location>
</feature>
<evidence type="ECO:0000256" key="2">
    <source>
        <dbReference type="ARBA" id="ARBA00022475"/>
    </source>
</evidence>
<feature type="transmembrane region" description="Helical" evidence="6">
    <location>
        <begin position="21"/>
        <end position="43"/>
    </location>
</feature>
<evidence type="ECO:0000256" key="3">
    <source>
        <dbReference type="ARBA" id="ARBA00022692"/>
    </source>
</evidence>
<name>A0A3E3IIL5_9FIRM</name>
<organism evidence="7 8">
    <name type="scientific">Anaerotruncus colihominis</name>
    <dbReference type="NCBI Taxonomy" id="169435"/>
    <lineage>
        <taxon>Bacteria</taxon>
        <taxon>Bacillati</taxon>
        <taxon>Bacillota</taxon>
        <taxon>Clostridia</taxon>
        <taxon>Eubacteriales</taxon>
        <taxon>Oscillospiraceae</taxon>
        <taxon>Anaerotruncus</taxon>
    </lineage>
</organism>
<evidence type="ECO:0000313" key="8">
    <source>
        <dbReference type="Proteomes" id="UP000260828"/>
    </source>
</evidence>
<dbReference type="Proteomes" id="UP000260828">
    <property type="component" value="Unassembled WGS sequence"/>
</dbReference>
<evidence type="ECO:0000256" key="6">
    <source>
        <dbReference type="SAM" id="Phobius"/>
    </source>
</evidence>
<feature type="transmembrane region" description="Helical" evidence="6">
    <location>
        <begin position="102"/>
        <end position="123"/>
    </location>
</feature>
<dbReference type="CDD" id="cd06579">
    <property type="entry name" value="TM_PBP1_transp_AraH_like"/>
    <property type="match status" value="1"/>
</dbReference>
<accession>A0A3E3IIL5</accession>
<protein>
    <submittedName>
        <fullName evidence="7">ABC transporter permease</fullName>
    </submittedName>
</protein>
<keyword evidence="3 6" id="KW-0812">Transmembrane</keyword>
<dbReference type="GO" id="GO:0005886">
    <property type="term" value="C:plasma membrane"/>
    <property type="evidence" value="ECO:0007669"/>
    <property type="project" value="UniProtKB-SubCell"/>
</dbReference>
<evidence type="ECO:0000256" key="5">
    <source>
        <dbReference type="ARBA" id="ARBA00023136"/>
    </source>
</evidence>
<feature type="transmembrane region" description="Helical" evidence="6">
    <location>
        <begin position="297"/>
        <end position="316"/>
    </location>
</feature>
<reference evidence="7 8" key="1">
    <citation type="submission" date="2018-08" db="EMBL/GenBank/DDBJ databases">
        <title>A genome reference for cultivated species of the human gut microbiota.</title>
        <authorList>
            <person name="Zou Y."/>
            <person name="Xue W."/>
            <person name="Luo G."/>
        </authorList>
    </citation>
    <scope>NUCLEOTIDE SEQUENCE [LARGE SCALE GENOMIC DNA]</scope>
    <source>
        <strain evidence="7 8">TF05-12AC</strain>
    </source>
</reference>
<gene>
    <name evidence="7" type="ORF">DXC40_11670</name>
</gene>
<comment type="caution">
    <text evidence="7">The sequence shown here is derived from an EMBL/GenBank/DDBJ whole genome shotgun (WGS) entry which is preliminary data.</text>
</comment>
<evidence type="ECO:0000256" key="4">
    <source>
        <dbReference type="ARBA" id="ARBA00022989"/>
    </source>
</evidence>
<keyword evidence="5 6" id="KW-0472">Membrane</keyword>
<sequence>MNSTKNSAMQTCKAFLDRLGIWAILVLLFLFLSVTTGDTFLTASNLINLIRQICVTGVCAIGAAIVVCGGELDLSSGSLAALAGCASAMLAVNFGWPTWLAFVAAIAGGACIDALIGCVIAFLRVPAFIATLGMMYVLDGFTLLMTRGTPITNLPDSYKFVGRGYIGPIPFIVVILLILVAVFAFIFKYTQFGRNIVSVGENATAAHLSGINVRLIKIASFACAGILSSLAGIMLMARLGSGQPTAASDLCLTAMAAVFVGGTSAINTQGAAFKTLAGALFIGMINNGLNMLEINAYWQKIVLGFIIISAIALDVYRTQQASRRS</sequence>
<dbReference type="GO" id="GO:0022857">
    <property type="term" value="F:transmembrane transporter activity"/>
    <property type="evidence" value="ECO:0007669"/>
    <property type="project" value="InterPro"/>
</dbReference>
<dbReference type="EMBL" id="QVME01000006">
    <property type="protein sequence ID" value="RGE66896.1"/>
    <property type="molecule type" value="Genomic_DNA"/>
</dbReference>
<feature type="transmembrane region" description="Helical" evidence="6">
    <location>
        <begin position="49"/>
        <end position="67"/>
    </location>
</feature>
<evidence type="ECO:0000313" key="7">
    <source>
        <dbReference type="EMBL" id="RGE66896.1"/>
    </source>
</evidence>
<dbReference type="RefSeq" id="WP_117546655.1">
    <property type="nucleotide sequence ID" value="NZ_QVME01000006.1"/>
</dbReference>
<feature type="transmembrane region" description="Helical" evidence="6">
    <location>
        <begin position="79"/>
        <end position="96"/>
    </location>
</feature>